<accession>A0ABV4P0N0</accession>
<dbReference type="RefSeq" id="WP_371839445.1">
    <property type="nucleotide sequence ID" value="NZ_JBGMEK010000027.1"/>
</dbReference>
<evidence type="ECO:0000313" key="2">
    <source>
        <dbReference type="Proteomes" id="UP001569428"/>
    </source>
</evidence>
<organism evidence="1 2">
    <name type="scientific">Microbulbifer epialgicus</name>
    <dbReference type="NCBI Taxonomy" id="393907"/>
    <lineage>
        <taxon>Bacteria</taxon>
        <taxon>Pseudomonadati</taxon>
        <taxon>Pseudomonadota</taxon>
        <taxon>Gammaproteobacteria</taxon>
        <taxon>Cellvibrionales</taxon>
        <taxon>Microbulbiferaceae</taxon>
        <taxon>Microbulbifer</taxon>
    </lineage>
</organism>
<evidence type="ECO:0008006" key="3">
    <source>
        <dbReference type="Google" id="ProtNLM"/>
    </source>
</evidence>
<dbReference type="Proteomes" id="UP001569428">
    <property type="component" value="Unassembled WGS sequence"/>
</dbReference>
<reference evidence="1 2" key="1">
    <citation type="submission" date="2024-08" db="EMBL/GenBank/DDBJ databases">
        <authorList>
            <person name="Ishaq N."/>
        </authorList>
    </citation>
    <scope>NUCLEOTIDE SEQUENCE [LARGE SCALE GENOMIC DNA]</scope>
    <source>
        <strain evidence="1 2">DSM 18651</strain>
    </source>
</reference>
<sequence length="137" mass="15886">MGEFIDNYVSHCQNFDELLGEQSFTLDECYECYTPFSRLQRKFAEESPHIYSQEVILPNGELSSVIRQAEHLNLDGKVIAVFGVFAVTDKGIECLSHDYFISKHRYNEDDWDSHMQSKTWVKIEDFKAALEHGRSLA</sequence>
<comment type="caution">
    <text evidence="1">The sequence shown here is derived from an EMBL/GenBank/DDBJ whole genome shotgun (WGS) entry which is preliminary data.</text>
</comment>
<keyword evidence="2" id="KW-1185">Reference proteome</keyword>
<gene>
    <name evidence="1" type="ORF">ACCI49_13010</name>
</gene>
<evidence type="ECO:0000313" key="1">
    <source>
        <dbReference type="EMBL" id="MFA0811837.1"/>
    </source>
</evidence>
<name>A0ABV4P0N0_9GAMM</name>
<proteinExistence type="predicted"/>
<dbReference type="EMBL" id="JBGMEK010000027">
    <property type="protein sequence ID" value="MFA0811837.1"/>
    <property type="molecule type" value="Genomic_DNA"/>
</dbReference>
<protein>
    <recommendedName>
        <fullName evidence="3">SnoaL-like domain-containing protein</fullName>
    </recommendedName>
</protein>